<evidence type="ECO:0000256" key="1">
    <source>
        <dbReference type="SAM" id="MobiDB-lite"/>
    </source>
</evidence>
<protein>
    <submittedName>
        <fullName evidence="2">Uncharacterized protein</fullName>
    </submittedName>
</protein>
<reference evidence="2" key="1">
    <citation type="submission" date="2019-08" db="EMBL/GenBank/DDBJ databases">
        <authorList>
            <person name="Kucharzyk K."/>
            <person name="Murdoch R.W."/>
            <person name="Higgins S."/>
            <person name="Loffler F."/>
        </authorList>
    </citation>
    <scope>NUCLEOTIDE SEQUENCE</scope>
</reference>
<feature type="compositionally biased region" description="Basic and acidic residues" evidence="1">
    <location>
        <begin position="31"/>
        <end position="43"/>
    </location>
</feature>
<accession>A0A645BTN0</accession>
<dbReference type="EMBL" id="VSSQ01022424">
    <property type="protein sequence ID" value="MPM68726.1"/>
    <property type="molecule type" value="Genomic_DNA"/>
</dbReference>
<dbReference type="AlphaFoldDB" id="A0A645BTN0"/>
<organism evidence="2">
    <name type="scientific">bioreactor metagenome</name>
    <dbReference type="NCBI Taxonomy" id="1076179"/>
    <lineage>
        <taxon>unclassified sequences</taxon>
        <taxon>metagenomes</taxon>
        <taxon>ecological metagenomes</taxon>
    </lineage>
</organism>
<evidence type="ECO:0000313" key="2">
    <source>
        <dbReference type="EMBL" id="MPM68726.1"/>
    </source>
</evidence>
<sequence length="126" mass="12978">MCAQLALGMDRQVAERGQPADVVVVGVGEGDGNHRHPSDRLRGTPDLGALGGGAPGVDDERSAGPGHQPDGDRFRFGDRTPRTLADRLPGAESDGRNGWGGSMAHGARLALGVAECQYRPGATPEG</sequence>
<name>A0A645BTN0_9ZZZZ</name>
<proteinExistence type="predicted"/>
<feature type="region of interest" description="Disordered" evidence="1">
    <location>
        <begin position="26"/>
        <end position="101"/>
    </location>
</feature>
<feature type="compositionally biased region" description="Basic and acidic residues" evidence="1">
    <location>
        <begin position="69"/>
        <end position="85"/>
    </location>
</feature>
<gene>
    <name evidence="2" type="ORF">SDC9_115660</name>
</gene>
<comment type="caution">
    <text evidence="2">The sequence shown here is derived from an EMBL/GenBank/DDBJ whole genome shotgun (WGS) entry which is preliminary data.</text>
</comment>